<proteinExistence type="predicted"/>
<keyword evidence="3" id="KW-1185">Reference proteome</keyword>
<dbReference type="Proteomes" id="UP000053240">
    <property type="component" value="Unassembled WGS sequence"/>
</dbReference>
<keyword evidence="1" id="KW-0812">Transmembrane</keyword>
<dbReference type="InParanoid" id="A0A0N1IH36"/>
<evidence type="ECO:0000313" key="3">
    <source>
        <dbReference type="Proteomes" id="UP000053240"/>
    </source>
</evidence>
<dbReference type="AlphaFoldDB" id="A0A0N1IH36"/>
<gene>
    <name evidence="2" type="ORF">RR48_01422</name>
</gene>
<dbReference type="EMBL" id="KQ460648">
    <property type="protein sequence ID" value="KPJ13151.1"/>
    <property type="molecule type" value="Genomic_DNA"/>
</dbReference>
<organism evidence="2 3">
    <name type="scientific">Papilio machaon</name>
    <name type="common">Old World swallowtail butterfly</name>
    <dbReference type="NCBI Taxonomy" id="76193"/>
    <lineage>
        <taxon>Eukaryota</taxon>
        <taxon>Metazoa</taxon>
        <taxon>Ecdysozoa</taxon>
        <taxon>Arthropoda</taxon>
        <taxon>Hexapoda</taxon>
        <taxon>Insecta</taxon>
        <taxon>Pterygota</taxon>
        <taxon>Neoptera</taxon>
        <taxon>Endopterygota</taxon>
        <taxon>Lepidoptera</taxon>
        <taxon>Glossata</taxon>
        <taxon>Ditrysia</taxon>
        <taxon>Papilionoidea</taxon>
        <taxon>Papilionidae</taxon>
        <taxon>Papilioninae</taxon>
        <taxon>Papilio</taxon>
    </lineage>
</organism>
<sequence>MSDRKEENEEKNESGVGWMVAAGVAIGAAASAIGYIPQPSVDVREMCNLPRRHGRCSSALQTHLPREMCQSMAYREWDLPNLQDPCA</sequence>
<protein>
    <submittedName>
        <fullName evidence="2">Uncharacterized protein</fullName>
    </submittedName>
</protein>
<keyword evidence="1" id="KW-0472">Membrane</keyword>
<feature type="transmembrane region" description="Helical" evidence="1">
    <location>
        <begin position="15"/>
        <end position="36"/>
    </location>
</feature>
<evidence type="ECO:0000256" key="1">
    <source>
        <dbReference type="SAM" id="Phobius"/>
    </source>
</evidence>
<name>A0A0N1IH36_PAPMA</name>
<accession>A0A0N1IH36</accession>
<reference evidence="2 3" key="1">
    <citation type="journal article" date="2015" name="Nat. Commun.">
        <title>Outbred genome sequencing and CRISPR/Cas9 gene editing in butterflies.</title>
        <authorList>
            <person name="Li X."/>
            <person name="Fan D."/>
            <person name="Zhang W."/>
            <person name="Liu G."/>
            <person name="Zhang L."/>
            <person name="Zhao L."/>
            <person name="Fang X."/>
            <person name="Chen L."/>
            <person name="Dong Y."/>
            <person name="Chen Y."/>
            <person name="Ding Y."/>
            <person name="Zhao R."/>
            <person name="Feng M."/>
            <person name="Zhu Y."/>
            <person name="Feng Y."/>
            <person name="Jiang X."/>
            <person name="Zhu D."/>
            <person name="Xiang H."/>
            <person name="Feng X."/>
            <person name="Li S."/>
            <person name="Wang J."/>
            <person name="Zhang G."/>
            <person name="Kronforst M.R."/>
            <person name="Wang W."/>
        </authorList>
    </citation>
    <scope>NUCLEOTIDE SEQUENCE [LARGE SCALE GENOMIC DNA]</scope>
    <source>
        <strain evidence="2">Ya'a_city_454_Pm</strain>
        <tissue evidence="2">Whole body</tissue>
    </source>
</reference>
<evidence type="ECO:0000313" key="2">
    <source>
        <dbReference type="EMBL" id="KPJ13151.1"/>
    </source>
</evidence>
<keyword evidence="1" id="KW-1133">Transmembrane helix</keyword>